<reference evidence="2 3" key="1">
    <citation type="submission" date="2019-12" db="EMBL/GenBank/DDBJ databases">
        <title>Genomic-based taxomic classification of the family Erythrobacteraceae.</title>
        <authorList>
            <person name="Xu L."/>
        </authorList>
    </citation>
    <scope>NUCLEOTIDE SEQUENCE [LARGE SCALE GENOMIC DNA]</scope>
    <source>
        <strain evidence="2 3">KCTC 52259</strain>
    </source>
</reference>
<evidence type="ECO:0000313" key="3">
    <source>
        <dbReference type="Proteomes" id="UP000473531"/>
    </source>
</evidence>
<sequence>MSEVTLTIGGRRHTVSCAAGEEAHIAELGDIIDAKLKQMGAAASQDSKNLLFASLLLADELHEARSASSAAPVEPDENGPGQIQAQLAELERAAAQKDAELADARSAAADEIKTLQAQVSELLAQKESVRAANEGLQAEFKALENERDALAAAALSAEQTPPQDSGAHAGWGQGDLAPALERFADLLENCADKLEG</sequence>
<gene>
    <name evidence="2" type="primary">zapA</name>
    <name evidence="2" type="ORF">GRI44_04090</name>
</gene>
<organism evidence="2 3">
    <name type="scientific">Allopontixanthobacter confluentis</name>
    <dbReference type="NCBI Taxonomy" id="1849021"/>
    <lineage>
        <taxon>Bacteria</taxon>
        <taxon>Pseudomonadati</taxon>
        <taxon>Pseudomonadota</taxon>
        <taxon>Alphaproteobacteria</taxon>
        <taxon>Sphingomonadales</taxon>
        <taxon>Erythrobacteraceae</taxon>
        <taxon>Allopontixanthobacter</taxon>
    </lineage>
</organism>
<dbReference type="InterPro" id="IPR036192">
    <property type="entry name" value="Cell_div_ZapA-like_sf"/>
</dbReference>
<dbReference type="Proteomes" id="UP000473531">
    <property type="component" value="Unassembled WGS sequence"/>
</dbReference>
<keyword evidence="2" id="KW-0132">Cell division</keyword>
<dbReference type="AlphaFoldDB" id="A0A6L7GDE9"/>
<dbReference type="Pfam" id="PF05164">
    <property type="entry name" value="ZapA"/>
    <property type="match status" value="1"/>
</dbReference>
<accession>A0A6L7GDE9</accession>
<proteinExistence type="predicted"/>
<keyword evidence="2" id="KW-0131">Cell cycle</keyword>
<evidence type="ECO:0000313" key="2">
    <source>
        <dbReference type="EMBL" id="MXP13927.1"/>
    </source>
</evidence>
<dbReference type="OrthoDB" id="9797575at2"/>
<feature type="region of interest" description="Disordered" evidence="1">
    <location>
        <begin position="154"/>
        <end position="173"/>
    </location>
</feature>
<comment type="caution">
    <text evidence="2">The sequence shown here is derived from an EMBL/GenBank/DDBJ whole genome shotgun (WGS) entry which is preliminary data.</text>
</comment>
<protein>
    <submittedName>
        <fullName evidence="2">Cell division protein ZapA</fullName>
    </submittedName>
</protein>
<evidence type="ECO:0000256" key="1">
    <source>
        <dbReference type="SAM" id="MobiDB-lite"/>
    </source>
</evidence>
<keyword evidence="3" id="KW-1185">Reference proteome</keyword>
<dbReference type="EMBL" id="WTYU01000001">
    <property type="protein sequence ID" value="MXP13927.1"/>
    <property type="molecule type" value="Genomic_DNA"/>
</dbReference>
<dbReference type="InterPro" id="IPR007838">
    <property type="entry name" value="Cell_div_ZapA-like"/>
</dbReference>
<dbReference type="RefSeq" id="WP_160600147.1">
    <property type="nucleotide sequence ID" value="NZ_WTYU01000001.1"/>
</dbReference>
<dbReference type="SUPFAM" id="SSF102829">
    <property type="entry name" value="Cell division protein ZapA-like"/>
    <property type="match status" value="1"/>
</dbReference>
<dbReference type="GO" id="GO:0051301">
    <property type="term" value="P:cell division"/>
    <property type="evidence" value="ECO:0007669"/>
    <property type="project" value="UniProtKB-KW"/>
</dbReference>
<name>A0A6L7GDE9_9SPHN</name>